<protein>
    <submittedName>
        <fullName evidence="1">Uncharacterized protein</fullName>
    </submittedName>
</protein>
<reference evidence="1 2" key="1">
    <citation type="submission" date="2019-05" db="EMBL/GenBank/DDBJ databases">
        <title>Draft genome sequence of Actinomadura geliboluensis A8036.</title>
        <authorList>
            <person name="Saricaoglu S."/>
            <person name="Isik K."/>
        </authorList>
    </citation>
    <scope>NUCLEOTIDE SEQUENCE [LARGE SCALE GENOMIC DNA]</scope>
    <source>
        <strain evidence="1 2">A8036</strain>
    </source>
</reference>
<sequence length="165" mass="17363">MMATVVRVWDGLPGPERVLIGGRTLTLRPALADAAEPPPCDEHLVAGPEERSRAWLAAADVIVAAAGDPAQLLAAHPGCLVAVTVTERGCLLAANEVQARLDPMLGGTCTVDDAAAFASALHAWLVTGGAPAALDRLTLVRENTVTVVRVRHRRSARWGDRRAAR</sequence>
<dbReference type="Proteomes" id="UP000305238">
    <property type="component" value="Unassembled WGS sequence"/>
</dbReference>
<accession>A0A5S4H6K3</accession>
<dbReference type="OrthoDB" id="3473820at2"/>
<dbReference type="AlphaFoldDB" id="A0A5S4H6K3"/>
<proteinExistence type="predicted"/>
<dbReference type="EMBL" id="VCKZ01000040">
    <property type="protein sequence ID" value="TMR40858.1"/>
    <property type="molecule type" value="Genomic_DNA"/>
</dbReference>
<evidence type="ECO:0000313" key="2">
    <source>
        <dbReference type="Proteomes" id="UP000305238"/>
    </source>
</evidence>
<evidence type="ECO:0000313" key="1">
    <source>
        <dbReference type="EMBL" id="TMR40858.1"/>
    </source>
</evidence>
<name>A0A5S4H6K3_9ACTN</name>
<organism evidence="1 2">
    <name type="scientific">Actinomadura geliboluensis</name>
    <dbReference type="NCBI Taxonomy" id="882440"/>
    <lineage>
        <taxon>Bacteria</taxon>
        <taxon>Bacillati</taxon>
        <taxon>Actinomycetota</taxon>
        <taxon>Actinomycetes</taxon>
        <taxon>Streptosporangiales</taxon>
        <taxon>Thermomonosporaceae</taxon>
        <taxon>Actinomadura</taxon>
    </lineage>
</organism>
<gene>
    <name evidence="1" type="ORF">ETD96_08545</name>
</gene>
<keyword evidence="2" id="KW-1185">Reference proteome</keyword>
<comment type="caution">
    <text evidence="1">The sequence shown here is derived from an EMBL/GenBank/DDBJ whole genome shotgun (WGS) entry which is preliminary data.</text>
</comment>